<reference evidence="9 10" key="1">
    <citation type="submission" date="2023-11" db="EMBL/GenBank/DDBJ databases">
        <title>Analysis of the Genomes of Mucilaginibacter gossypii cycad 4 and M. sabulilitoris SNA2: microbes with the potential for plant growth promotion.</title>
        <authorList>
            <person name="Hirsch A.M."/>
            <person name="Humm E."/>
            <person name="Rubbi M."/>
            <person name="Del Vecchio G."/>
            <person name="Ha S.M."/>
            <person name="Pellegrini M."/>
            <person name="Gunsalus R.P."/>
        </authorList>
    </citation>
    <scope>NUCLEOTIDE SEQUENCE [LARGE SCALE GENOMIC DNA]</scope>
    <source>
        <strain evidence="9 10">SNA2</strain>
    </source>
</reference>
<keyword evidence="6 7" id="KW-0030">Aminoacyl-tRNA synthetase</keyword>
<evidence type="ECO:0000256" key="2">
    <source>
        <dbReference type="ARBA" id="ARBA00022723"/>
    </source>
</evidence>
<keyword evidence="3 7" id="KW-0547">Nucleotide-binding</keyword>
<evidence type="ECO:0000313" key="9">
    <source>
        <dbReference type="EMBL" id="WPU94070.1"/>
    </source>
</evidence>
<protein>
    <submittedName>
        <fullName evidence="9">Glutamate--tRNA ligase family protein</fullName>
    </submittedName>
</protein>
<dbReference type="PANTHER" id="PTHR43311">
    <property type="entry name" value="GLUTAMATE--TRNA LIGASE"/>
    <property type="match status" value="1"/>
</dbReference>
<dbReference type="SUPFAM" id="SSF52374">
    <property type="entry name" value="Nucleotidylyl transferase"/>
    <property type="match status" value="1"/>
</dbReference>
<feature type="domain" description="Glutamyl/glutaminyl-tRNA synthetase class Ib catalytic" evidence="8">
    <location>
        <begin position="10"/>
        <end position="273"/>
    </location>
</feature>
<dbReference type="PANTHER" id="PTHR43311:SF1">
    <property type="entry name" value="GLUTAMYL-Q TRNA(ASP) SYNTHETASE"/>
    <property type="match status" value="1"/>
</dbReference>
<evidence type="ECO:0000313" key="10">
    <source>
        <dbReference type="Proteomes" id="UP001324380"/>
    </source>
</evidence>
<evidence type="ECO:0000256" key="3">
    <source>
        <dbReference type="ARBA" id="ARBA00022741"/>
    </source>
</evidence>
<organism evidence="9 10">
    <name type="scientific">Mucilaginibacter sabulilitoris</name>
    <dbReference type="NCBI Taxonomy" id="1173583"/>
    <lineage>
        <taxon>Bacteria</taxon>
        <taxon>Pseudomonadati</taxon>
        <taxon>Bacteroidota</taxon>
        <taxon>Sphingobacteriia</taxon>
        <taxon>Sphingobacteriales</taxon>
        <taxon>Sphingobacteriaceae</taxon>
        <taxon>Mucilaginibacter</taxon>
    </lineage>
</organism>
<dbReference type="InterPro" id="IPR049940">
    <property type="entry name" value="GluQ/Sye"/>
</dbReference>
<proteinExistence type="inferred from homology"/>
<dbReference type="PROSITE" id="PS00178">
    <property type="entry name" value="AA_TRNA_LIGASE_I"/>
    <property type="match status" value="1"/>
</dbReference>
<dbReference type="InterPro" id="IPR000924">
    <property type="entry name" value="Glu/Gln-tRNA-synth"/>
</dbReference>
<gene>
    <name evidence="9" type="ORF">SNE25_00845</name>
</gene>
<evidence type="ECO:0000256" key="1">
    <source>
        <dbReference type="ARBA" id="ARBA00022598"/>
    </source>
</evidence>
<keyword evidence="7" id="KW-0648">Protein biosynthesis</keyword>
<keyword evidence="1 7" id="KW-0436">Ligase</keyword>
<accession>A0ABZ0TRG3</accession>
<keyword evidence="4" id="KW-0862">Zinc</keyword>
<dbReference type="InterPro" id="IPR014729">
    <property type="entry name" value="Rossmann-like_a/b/a_fold"/>
</dbReference>
<dbReference type="GO" id="GO:0016874">
    <property type="term" value="F:ligase activity"/>
    <property type="evidence" value="ECO:0007669"/>
    <property type="project" value="UniProtKB-KW"/>
</dbReference>
<dbReference type="Proteomes" id="UP001324380">
    <property type="component" value="Chromosome"/>
</dbReference>
<dbReference type="PRINTS" id="PR00987">
    <property type="entry name" value="TRNASYNTHGLU"/>
</dbReference>
<evidence type="ECO:0000256" key="6">
    <source>
        <dbReference type="ARBA" id="ARBA00023146"/>
    </source>
</evidence>
<dbReference type="InterPro" id="IPR001412">
    <property type="entry name" value="aa-tRNA-synth_I_CS"/>
</dbReference>
<dbReference type="Pfam" id="PF00749">
    <property type="entry name" value="tRNA-synt_1c"/>
    <property type="match status" value="1"/>
</dbReference>
<keyword evidence="10" id="KW-1185">Reference proteome</keyword>
<evidence type="ECO:0000256" key="7">
    <source>
        <dbReference type="RuleBase" id="RU363037"/>
    </source>
</evidence>
<dbReference type="Gene3D" id="3.40.50.620">
    <property type="entry name" value="HUPs"/>
    <property type="match status" value="1"/>
</dbReference>
<dbReference type="InterPro" id="IPR020058">
    <property type="entry name" value="Glu/Gln-tRNA-synth_Ib_cat-dom"/>
</dbReference>
<evidence type="ECO:0000259" key="8">
    <source>
        <dbReference type="Pfam" id="PF00749"/>
    </source>
</evidence>
<evidence type="ECO:0000256" key="4">
    <source>
        <dbReference type="ARBA" id="ARBA00022833"/>
    </source>
</evidence>
<dbReference type="EMBL" id="CP139558">
    <property type="protein sequence ID" value="WPU94070.1"/>
    <property type="molecule type" value="Genomic_DNA"/>
</dbReference>
<evidence type="ECO:0000256" key="5">
    <source>
        <dbReference type="ARBA" id="ARBA00022840"/>
    </source>
</evidence>
<comment type="similarity">
    <text evidence="7">Belongs to the class-I aminoacyl-tRNA synthetase family.</text>
</comment>
<keyword evidence="5 7" id="KW-0067">ATP-binding</keyword>
<dbReference type="RefSeq" id="WP_321563196.1">
    <property type="nucleotide sequence ID" value="NZ_CP139558.1"/>
</dbReference>
<keyword evidence="2" id="KW-0479">Metal-binding</keyword>
<sequence length="297" mass="33752">MISNITSYHKTRIAPTPSGYLHLGNVLSFVITTGIARKHGARILLRIDDLDRARVNKQYLQDIFDTLHFLEIPWDEGPRDVHDFESNYSQLHRMPLYQEAFKQLYDDGLVFACTCSRKQLADAEFNRHCACFNRKMPLTAENASWRLVTNANPIMVKDYSHQIIESVLPADMYNFIVKKKDGFPAYQLASLIDDDFYKIDLIVRGEDLWPSTLAQHQLSSALGLNNFKEIAFYHHPLLTETSGQKLSKSAGATSVRYLRENGKTPAAIYTLIAGMLGIDENITNWQQLAGVIIPDIT</sequence>
<name>A0ABZ0TRG3_9SPHI</name>